<name>A0A1J7I8G3_9PEZI</name>
<dbReference type="AlphaFoldDB" id="A0A1J7I8G3"/>
<keyword evidence="3" id="KW-1185">Reference proteome</keyword>
<sequence>MIPFNEHHQPTGTTQHHPQTNLHLNHTKKEVSRNMAGRRAQPDDVDLSLRLKYGKHTVFMFVDPLQPFSKTTDELLDILRERYPDGLHASRDSPTTVPVPAKDQQVHVAYALLKAPSDPSQGWRNLRIAGDEKPADKNIKNNSVIAFVLQNPEDVDENPTFTVEFPSPDDEMAD</sequence>
<accession>A0A1J7I8G3</accession>
<dbReference type="InParanoid" id="A0A1J7I8G3"/>
<dbReference type="OrthoDB" id="5376498at2759"/>
<evidence type="ECO:0000256" key="1">
    <source>
        <dbReference type="SAM" id="MobiDB-lite"/>
    </source>
</evidence>
<organism evidence="2 3">
    <name type="scientific">Coniochaeta ligniaria NRRL 30616</name>
    <dbReference type="NCBI Taxonomy" id="1408157"/>
    <lineage>
        <taxon>Eukaryota</taxon>
        <taxon>Fungi</taxon>
        <taxon>Dikarya</taxon>
        <taxon>Ascomycota</taxon>
        <taxon>Pezizomycotina</taxon>
        <taxon>Sordariomycetes</taxon>
        <taxon>Sordariomycetidae</taxon>
        <taxon>Coniochaetales</taxon>
        <taxon>Coniochaetaceae</taxon>
        <taxon>Coniochaeta</taxon>
    </lineage>
</organism>
<feature type="compositionally biased region" description="Low complexity" evidence="1">
    <location>
        <begin position="10"/>
        <end position="20"/>
    </location>
</feature>
<evidence type="ECO:0000313" key="2">
    <source>
        <dbReference type="EMBL" id="OIW23766.1"/>
    </source>
</evidence>
<dbReference type="EMBL" id="KV875105">
    <property type="protein sequence ID" value="OIW23766.1"/>
    <property type="molecule type" value="Genomic_DNA"/>
</dbReference>
<dbReference type="Proteomes" id="UP000182658">
    <property type="component" value="Unassembled WGS sequence"/>
</dbReference>
<dbReference type="STRING" id="1408157.A0A1J7I8G3"/>
<gene>
    <name evidence="2" type="ORF">CONLIGDRAFT_686001</name>
</gene>
<feature type="region of interest" description="Disordered" evidence="1">
    <location>
        <begin position="1"/>
        <end position="22"/>
    </location>
</feature>
<evidence type="ECO:0000313" key="3">
    <source>
        <dbReference type="Proteomes" id="UP000182658"/>
    </source>
</evidence>
<proteinExistence type="predicted"/>
<reference evidence="2 3" key="1">
    <citation type="submission" date="2016-10" db="EMBL/GenBank/DDBJ databases">
        <title>Draft genome sequence of Coniochaeta ligniaria NRRL30616, a lignocellulolytic fungus for bioabatement of inhibitors in plant biomass hydrolysates.</title>
        <authorList>
            <consortium name="DOE Joint Genome Institute"/>
            <person name="Jimenez D.J."/>
            <person name="Hector R.E."/>
            <person name="Riley R."/>
            <person name="Sun H."/>
            <person name="Grigoriev I.V."/>
            <person name="Van Elsas J.D."/>
            <person name="Nichols N.N."/>
        </authorList>
    </citation>
    <scope>NUCLEOTIDE SEQUENCE [LARGE SCALE GENOMIC DNA]</scope>
    <source>
        <strain evidence="2 3">NRRL 30616</strain>
    </source>
</reference>
<protein>
    <submittedName>
        <fullName evidence="2">Uncharacterized protein</fullName>
    </submittedName>
</protein>